<proteinExistence type="predicted"/>
<evidence type="ECO:0000313" key="2">
    <source>
        <dbReference type="Proteomes" id="UP001304813"/>
    </source>
</evidence>
<name>A0AA86M7Q1_9CAUD</name>
<reference evidence="1 2" key="1">
    <citation type="submission" date="2023-09" db="EMBL/GenBank/DDBJ databases">
        <title>Analysis of phage genome (vB_Yru_GN1) of the bacterium (Yersinia ruckeri).</title>
        <authorList>
            <person name="Ganjoor M.S."/>
            <person name="Bouzari M."/>
            <person name="Soleimani-Delfan A."/>
        </authorList>
    </citation>
    <scope>NUCLEOTIDE SEQUENCE [LARGE SCALE GENOMIC DNA]</scope>
    <source>
        <strain evidence="2">vB_Yru_GN1</strain>
    </source>
</reference>
<dbReference type="Proteomes" id="UP001304813">
    <property type="component" value="Segment"/>
</dbReference>
<evidence type="ECO:0000313" key="1">
    <source>
        <dbReference type="EMBL" id="BES79857.1"/>
    </source>
</evidence>
<dbReference type="EMBL" id="LC779065">
    <property type="protein sequence ID" value="BES79857.1"/>
    <property type="molecule type" value="Genomic_DNA"/>
</dbReference>
<accession>A0AA86M7Q1</accession>
<keyword evidence="2" id="KW-1185">Reference proteome</keyword>
<organism evidence="1 2">
    <name type="scientific">Yersinia phage vB_Yru_GN1</name>
    <dbReference type="NCBI Taxonomy" id="3074381"/>
    <lineage>
        <taxon>Viruses</taxon>
        <taxon>Duplodnaviria</taxon>
        <taxon>Heunggongvirae</taxon>
        <taxon>Uroviricota</taxon>
        <taxon>Caudoviricetes</taxon>
        <taxon>Caudoviricetes incertae sedis</taxon>
        <taxon>Sepahanvirus</taxon>
        <taxon>Sepahanvirus vB-Yru-GN1</taxon>
    </lineage>
</organism>
<protein>
    <submittedName>
        <fullName evidence="1">Uncharacterized protein</fullName>
    </submittedName>
</protein>
<sequence length="116" mass="12534">MRLIKQVGSLKLIHVPIGESVQVDGTSKPSIIEVGKSNLMGMGCFRITEAGLYIITAQGSTGWRNDKLLHIQGSYSICINDDKHASNNESDCIALFDSIVNNKSINGIDISEKLAS</sequence>